<comment type="caution">
    <text evidence="7">The sequence shown here is derived from an EMBL/GenBank/DDBJ whole genome shotgun (WGS) entry which is preliminary data.</text>
</comment>
<evidence type="ECO:0000256" key="4">
    <source>
        <dbReference type="PROSITE-ProRule" id="PRU00175"/>
    </source>
</evidence>
<name>A0A8S4A5W7_9EUPU</name>
<dbReference type="GO" id="GO:0005634">
    <property type="term" value="C:nucleus"/>
    <property type="evidence" value="ECO:0007669"/>
    <property type="project" value="TreeGrafter"/>
</dbReference>
<keyword evidence="1" id="KW-0479">Metal-binding</keyword>
<dbReference type="InterPro" id="IPR051834">
    <property type="entry name" value="RING_finger_E3_ligase"/>
</dbReference>
<keyword evidence="5" id="KW-0472">Membrane</keyword>
<dbReference type="InterPro" id="IPR001841">
    <property type="entry name" value="Znf_RING"/>
</dbReference>
<evidence type="ECO:0000259" key="6">
    <source>
        <dbReference type="PROSITE" id="PS50089"/>
    </source>
</evidence>
<keyword evidence="2 4" id="KW-0863">Zinc-finger</keyword>
<keyword evidence="3" id="KW-0862">Zinc</keyword>
<keyword evidence="5" id="KW-0812">Transmembrane</keyword>
<organism evidence="7 8">
    <name type="scientific">Candidula unifasciata</name>
    <dbReference type="NCBI Taxonomy" id="100452"/>
    <lineage>
        <taxon>Eukaryota</taxon>
        <taxon>Metazoa</taxon>
        <taxon>Spiralia</taxon>
        <taxon>Lophotrochozoa</taxon>
        <taxon>Mollusca</taxon>
        <taxon>Gastropoda</taxon>
        <taxon>Heterobranchia</taxon>
        <taxon>Euthyneura</taxon>
        <taxon>Panpulmonata</taxon>
        <taxon>Eupulmonata</taxon>
        <taxon>Stylommatophora</taxon>
        <taxon>Helicina</taxon>
        <taxon>Helicoidea</taxon>
        <taxon>Geomitridae</taxon>
        <taxon>Candidula</taxon>
    </lineage>
</organism>
<dbReference type="Proteomes" id="UP000678393">
    <property type="component" value="Unassembled WGS sequence"/>
</dbReference>
<proteinExistence type="predicted"/>
<feature type="domain" description="RING-type" evidence="6">
    <location>
        <begin position="63"/>
        <end position="104"/>
    </location>
</feature>
<feature type="transmembrane region" description="Helical" evidence="5">
    <location>
        <begin position="12"/>
        <end position="33"/>
    </location>
</feature>
<accession>A0A8S4A5W7</accession>
<evidence type="ECO:0000256" key="3">
    <source>
        <dbReference type="ARBA" id="ARBA00022833"/>
    </source>
</evidence>
<dbReference type="EMBL" id="CAJHNH020006446">
    <property type="protein sequence ID" value="CAG5133761.1"/>
    <property type="molecule type" value="Genomic_DNA"/>
</dbReference>
<dbReference type="AlphaFoldDB" id="A0A8S4A5W7"/>
<dbReference type="Pfam" id="PF13639">
    <property type="entry name" value="zf-RING_2"/>
    <property type="match status" value="1"/>
</dbReference>
<evidence type="ECO:0000313" key="7">
    <source>
        <dbReference type="EMBL" id="CAG5133761.1"/>
    </source>
</evidence>
<dbReference type="InterPro" id="IPR013083">
    <property type="entry name" value="Znf_RING/FYVE/PHD"/>
</dbReference>
<reference evidence="7" key="1">
    <citation type="submission" date="2021-04" db="EMBL/GenBank/DDBJ databases">
        <authorList>
            <consortium name="Molecular Ecology Group"/>
        </authorList>
    </citation>
    <scope>NUCLEOTIDE SEQUENCE</scope>
</reference>
<dbReference type="OrthoDB" id="290834at2759"/>
<dbReference type="GO" id="GO:0006511">
    <property type="term" value="P:ubiquitin-dependent protein catabolic process"/>
    <property type="evidence" value="ECO:0007669"/>
    <property type="project" value="TreeGrafter"/>
</dbReference>
<dbReference type="PANTHER" id="PTHR45931:SF3">
    <property type="entry name" value="RING ZINC FINGER-CONTAINING PROTEIN"/>
    <property type="match status" value="1"/>
</dbReference>
<dbReference type="SMART" id="SM00184">
    <property type="entry name" value="RING"/>
    <property type="match status" value="1"/>
</dbReference>
<dbReference type="CDD" id="cd16469">
    <property type="entry name" value="RING-H2_RNF24-like"/>
    <property type="match status" value="1"/>
</dbReference>
<evidence type="ECO:0000256" key="1">
    <source>
        <dbReference type="ARBA" id="ARBA00022723"/>
    </source>
</evidence>
<dbReference type="Gene3D" id="3.30.40.10">
    <property type="entry name" value="Zinc/RING finger domain, C3HC4 (zinc finger)"/>
    <property type="match status" value="1"/>
</dbReference>
<dbReference type="PROSITE" id="PS50089">
    <property type="entry name" value="ZF_RING_2"/>
    <property type="match status" value="1"/>
</dbReference>
<protein>
    <recommendedName>
        <fullName evidence="6">RING-type domain-containing protein</fullName>
    </recommendedName>
</protein>
<dbReference type="GO" id="GO:0008270">
    <property type="term" value="F:zinc ion binding"/>
    <property type="evidence" value="ECO:0007669"/>
    <property type="project" value="UniProtKB-KW"/>
</dbReference>
<evidence type="ECO:0000256" key="2">
    <source>
        <dbReference type="ARBA" id="ARBA00022771"/>
    </source>
</evidence>
<dbReference type="PANTHER" id="PTHR45931">
    <property type="entry name" value="SI:CH211-59O9.10"/>
    <property type="match status" value="1"/>
</dbReference>
<gene>
    <name evidence="7" type="ORF">CUNI_LOCUS19319</name>
</gene>
<evidence type="ECO:0000313" key="8">
    <source>
        <dbReference type="Proteomes" id="UP000678393"/>
    </source>
</evidence>
<keyword evidence="5" id="KW-1133">Transmembrane helix</keyword>
<evidence type="ECO:0000256" key="5">
    <source>
        <dbReference type="SAM" id="Phobius"/>
    </source>
</evidence>
<dbReference type="SUPFAM" id="SSF57850">
    <property type="entry name" value="RING/U-box"/>
    <property type="match status" value="1"/>
</dbReference>
<dbReference type="GO" id="GO:0061630">
    <property type="term" value="F:ubiquitin protein ligase activity"/>
    <property type="evidence" value="ECO:0007669"/>
    <property type="project" value="TreeGrafter"/>
</dbReference>
<keyword evidence="8" id="KW-1185">Reference proteome</keyword>
<sequence length="124" mass="14086">MEVEDVPFSVSLPLLGVGAFTLLLSFCFCCYLWKLKRNALQDEQGYVVKKFTFLNRHQQNDTCPVCLDEFRSGEKLAICRCKHGFHSRCLLLWLEQRNTCPLCKAPVRGAAGERTGLVRQTSSV</sequence>